<comment type="caution">
    <text evidence="1">The sequence shown here is derived from an EMBL/GenBank/DDBJ whole genome shotgun (WGS) entry which is preliminary data.</text>
</comment>
<protein>
    <submittedName>
        <fullName evidence="1">Uncharacterized protein</fullName>
    </submittedName>
</protein>
<organism evidence="1 2">
    <name type="scientific">Candidatus Kapaibacterium thiocyanatum</name>
    <dbReference type="NCBI Taxonomy" id="1895771"/>
    <lineage>
        <taxon>Bacteria</taxon>
        <taxon>Pseudomonadati</taxon>
        <taxon>Candidatus Kapaibacteriota</taxon>
        <taxon>Candidatus Kapaibacteriia</taxon>
        <taxon>Candidatus Kapaibacteriales</taxon>
        <taxon>Candidatus Kapaibacteriaceae</taxon>
        <taxon>Candidatus Kapaibacterium</taxon>
    </lineage>
</organism>
<gene>
    <name evidence="1" type="ORF">BGO89_01010</name>
</gene>
<reference evidence="1 2" key="1">
    <citation type="submission" date="2016-09" db="EMBL/GenBank/DDBJ databases">
        <title>Genome-resolved meta-omics ties microbial dynamics to process performance in biotechnology for thiocyanate degradation.</title>
        <authorList>
            <person name="Kantor R.S."/>
            <person name="Huddy R.J."/>
            <person name="Iyer R."/>
            <person name="Thomas B.C."/>
            <person name="Brown C.T."/>
            <person name="Anantharaman K."/>
            <person name="Tringe S."/>
            <person name="Hettich R.L."/>
            <person name="Harrison S.T."/>
            <person name="Banfield J.F."/>
        </authorList>
    </citation>
    <scope>NUCLEOTIDE SEQUENCE [LARGE SCALE GENOMIC DNA]</scope>
    <source>
        <strain evidence="1">59-99</strain>
    </source>
</reference>
<accession>A0A1M3L6T8</accession>
<dbReference type="Proteomes" id="UP000184233">
    <property type="component" value="Unassembled WGS sequence"/>
</dbReference>
<evidence type="ECO:0000313" key="1">
    <source>
        <dbReference type="EMBL" id="OJX61199.1"/>
    </source>
</evidence>
<dbReference type="AlphaFoldDB" id="A0A1M3L6T8"/>
<name>A0A1M3L6T8_9BACT</name>
<evidence type="ECO:0000313" key="2">
    <source>
        <dbReference type="Proteomes" id="UP000184233"/>
    </source>
</evidence>
<dbReference type="PROSITE" id="PS51257">
    <property type="entry name" value="PROKAR_LIPOPROTEIN"/>
    <property type="match status" value="1"/>
</dbReference>
<sequence>MRNPKECTMKQVMGVMAWFTAMGLTLVGCGDPIAARKATPRDIINKQVIVLYDDTPQLPIDAIVIHEADPLSFTTNSGPLIRLQGYFIDSTEKFVRLGALSAGNDPLAAVEGGDNGVSYNSFLTNRRVADSVNWTITGFGGHDYRFTMHPVPRISLNNPERMEPVARDVVLDYQGATGGKIIVVVYAVTVRTSDQNVSRSFTVTDAYITDDTGHIVVPQSTMQKAYDKRTEEIRVELTHTRLEYGDMGAKGRLGMYSKASGEIVIVKQ</sequence>
<proteinExistence type="predicted"/>
<dbReference type="EMBL" id="MKVH01000002">
    <property type="protein sequence ID" value="OJX61199.1"/>
    <property type="molecule type" value="Genomic_DNA"/>
</dbReference>